<proteinExistence type="predicted"/>
<dbReference type="Proteomes" id="UP001199469">
    <property type="component" value="Unassembled WGS sequence"/>
</dbReference>
<gene>
    <name evidence="2" type="ORF">LQ327_01365</name>
</gene>
<evidence type="ECO:0008006" key="4">
    <source>
        <dbReference type="Google" id="ProtNLM"/>
    </source>
</evidence>
<dbReference type="EMBL" id="JAJNDB010000001">
    <property type="protein sequence ID" value="MCD2192039.1"/>
    <property type="molecule type" value="Genomic_DNA"/>
</dbReference>
<accession>A0ABS8P4Q2</accession>
<evidence type="ECO:0000313" key="3">
    <source>
        <dbReference type="Proteomes" id="UP001199469"/>
    </source>
</evidence>
<keyword evidence="3" id="KW-1185">Reference proteome</keyword>
<dbReference type="RefSeq" id="WP_230729730.1">
    <property type="nucleotide sequence ID" value="NZ_JAJNDB010000001.1"/>
</dbReference>
<evidence type="ECO:0000313" key="2">
    <source>
        <dbReference type="EMBL" id="MCD2192039.1"/>
    </source>
</evidence>
<protein>
    <recommendedName>
        <fullName evidence="4">STAS domain-containing protein</fullName>
    </recommendedName>
</protein>
<sequence>MNDAPAPSRRDTTRPTAPFVETLPSPSALITRRVASDAASVVVAIAGDVGAHDATVLHHWVRTEIDNSRTEQPQIVVVILTEVTSFAPGLPEALHALRRHAREIGVGLHLLDFGRSGLHRILQDERS</sequence>
<evidence type="ECO:0000256" key="1">
    <source>
        <dbReference type="SAM" id="MobiDB-lite"/>
    </source>
</evidence>
<name>A0ABS8P4Q2_9PSEU</name>
<comment type="caution">
    <text evidence="2">The sequence shown here is derived from an EMBL/GenBank/DDBJ whole genome shotgun (WGS) entry which is preliminary data.</text>
</comment>
<feature type="region of interest" description="Disordered" evidence="1">
    <location>
        <begin position="1"/>
        <end position="21"/>
    </location>
</feature>
<reference evidence="2 3" key="1">
    <citation type="submission" date="2021-11" db="EMBL/GenBank/DDBJ databases">
        <title>Draft genome sequence of Actinomycetospora sp. SF1 isolated from the rhizosphere soil.</title>
        <authorList>
            <person name="Duangmal K."/>
            <person name="Chantavorakit T."/>
        </authorList>
    </citation>
    <scope>NUCLEOTIDE SEQUENCE [LARGE SCALE GENOMIC DNA]</scope>
    <source>
        <strain evidence="2 3">TBRC 5722</strain>
    </source>
</reference>
<organism evidence="2 3">
    <name type="scientific">Actinomycetospora endophytica</name>
    <dbReference type="NCBI Taxonomy" id="2291215"/>
    <lineage>
        <taxon>Bacteria</taxon>
        <taxon>Bacillati</taxon>
        <taxon>Actinomycetota</taxon>
        <taxon>Actinomycetes</taxon>
        <taxon>Pseudonocardiales</taxon>
        <taxon>Pseudonocardiaceae</taxon>
        <taxon>Actinomycetospora</taxon>
    </lineage>
</organism>